<protein>
    <recommendedName>
        <fullName evidence="1">Replication factor-A protein 1 N-terminal domain-containing protein</fullName>
    </recommendedName>
</protein>
<dbReference type="GO" id="GO:0006260">
    <property type="term" value="P:DNA replication"/>
    <property type="evidence" value="ECO:0007669"/>
    <property type="project" value="InterPro"/>
</dbReference>
<feature type="domain" description="Replication factor-A protein 1 N-terminal" evidence="1">
    <location>
        <begin position="3"/>
        <end position="88"/>
    </location>
</feature>
<accession>A0A484BK05</accession>
<name>A0A484BK05_DRONA</name>
<dbReference type="InterPro" id="IPR007199">
    <property type="entry name" value="Rep_factor-A_N"/>
</dbReference>
<gene>
    <name evidence="2" type="ORF">AWZ03_004563</name>
</gene>
<dbReference type="AlphaFoldDB" id="A0A484BK05"/>
<sequence>MSLTKGAIARIMQGERVLNPVLQILNIQKLNTDNSDEDRFCLTISDGEYYHNCTLLASELNKMQHRGRLNENSIVWLNKYSIDMAGRRVSGGLEIIVDELTHCCIRDMK</sequence>
<dbReference type="GO" id="GO:0003677">
    <property type="term" value="F:DNA binding"/>
    <property type="evidence" value="ECO:0007669"/>
    <property type="project" value="InterPro"/>
</dbReference>
<dbReference type="SUPFAM" id="SSF50249">
    <property type="entry name" value="Nucleic acid-binding proteins"/>
    <property type="match status" value="1"/>
</dbReference>
<evidence type="ECO:0000313" key="3">
    <source>
        <dbReference type="Proteomes" id="UP000295192"/>
    </source>
</evidence>
<dbReference type="OrthoDB" id="1751331at2759"/>
<dbReference type="STRING" id="7232.A0A484BK05"/>
<keyword evidence="3" id="KW-1185">Reference proteome</keyword>
<dbReference type="Pfam" id="PF04057">
    <property type="entry name" value="Rep-A_N"/>
    <property type="match status" value="1"/>
</dbReference>
<evidence type="ECO:0000259" key="1">
    <source>
        <dbReference type="Pfam" id="PF04057"/>
    </source>
</evidence>
<dbReference type="GO" id="GO:0005634">
    <property type="term" value="C:nucleus"/>
    <property type="evidence" value="ECO:0007669"/>
    <property type="project" value="InterPro"/>
</dbReference>
<dbReference type="EMBL" id="LSRL02000027">
    <property type="protein sequence ID" value="TDG49078.1"/>
    <property type="molecule type" value="Genomic_DNA"/>
</dbReference>
<reference evidence="2 3" key="1">
    <citation type="journal article" date="2019" name="J. Hered.">
        <title>An Improved Genome Assembly for Drosophila navojoa, the Basal Species in the mojavensis Cluster.</title>
        <authorList>
            <person name="Vanderlinde T."/>
            <person name="Dupim E.G."/>
            <person name="Nazario-Yepiz N.O."/>
            <person name="Carvalho A.B."/>
        </authorList>
    </citation>
    <scope>NUCLEOTIDE SEQUENCE [LARGE SCALE GENOMIC DNA]</scope>
    <source>
        <strain evidence="2">Navoj_Jal97</strain>
        <tissue evidence="2">Whole organism</tissue>
    </source>
</reference>
<evidence type="ECO:0000313" key="2">
    <source>
        <dbReference type="EMBL" id="TDG49078.1"/>
    </source>
</evidence>
<proteinExistence type="predicted"/>
<comment type="caution">
    <text evidence="2">The sequence shown here is derived from an EMBL/GenBank/DDBJ whole genome shotgun (WGS) entry which is preliminary data.</text>
</comment>
<dbReference type="Gene3D" id="2.40.50.140">
    <property type="entry name" value="Nucleic acid-binding proteins"/>
    <property type="match status" value="1"/>
</dbReference>
<organism evidence="2 3">
    <name type="scientific">Drosophila navojoa</name>
    <name type="common">Fruit fly</name>
    <dbReference type="NCBI Taxonomy" id="7232"/>
    <lineage>
        <taxon>Eukaryota</taxon>
        <taxon>Metazoa</taxon>
        <taxon>Ecdysozoa</taxon>
        <taxon>Arthropoda</taxon>
        <taxon>Hexapoda</taxon>
        <taxon>Insecta</taxon>
        <taxon>Pterygota</taxon>
        <taxon>Neoptera</taxon>
        <taxon>Endopterygota</taxon>
        <taxon>Diptera</taxon>
        <taxon>Brachycera</taxon>
        <taxon>Muscomorpha</taxon>
        <taxon>Ephydroidea</taxon>
        <taxon>Drosophilidae</taxon>
        <taxon>Drosophila</taxon>
    </lineage>
</organism>
<dbReference type="InterPro" id="IPR012340">
    <property type="entry name" value="NA-bd_OB-fold"/>
</dbReference>
<dbReference type="Proteomes" id="UP000295192">
    <property type="component" value="Unassembled WGS sequence"/>
</dbReference>